<dbReference type="EC" id="6.3.5.6" evidence="3"/>
<dbReference type="SUPFAM" id="SSF75304">
    <property type="entry name" value="Amidase signature (AS) enzymes"/>
    <property type="match status" value="1"/>
</dbReference>
<dbReference type="AlphaFoldDB" id="A0A7W9FLW2"/>
<dbReference type="RefSeq" id="WP_183855539.1">
    <property type="nucleotide sequence ID" value="NZ_JACHOO010000004.1"/>
</dbReference>
<keyword evidence="3" id="KW-0436">Ligase</keyword>
<evidence type="ECO:0000256" key="1">
    <source>
        <dbReference type="ARBA" id="ARBA00009199"/>
    </source>
</evidence>
<dbReference type="InterPro" id="IPR000120">
    <property type="entry name" value="Amidase"/>
</dbReference>
<accession>A0A7W9FLW2</accession>
<evidence type="ECO:0000313" key="4">
    <source>
        <dbReference type="Proteomes" id="UP000523821"/>
    </source>
</evidence>
<proteinExistence type="inferred from homology"/>
<dbReference type="Pfam" id="PF01425">
    <property type="entry name" value="Amidase"/>
    <property type="match status" value="1"/>
</dbReference>
<comment type="caution">
    <text evidence="3">The sequence shown here is derived from an EMBL/GenBank/DDBJ whole genome shotgun (WGS) entry which is preliminary data.</text>
</comment>
<dbReference type="Gene3D" id="3.90.1300.10">
    <property type="entry name" value="Amidase signature (AS) domain"/>
    <property type="match status" value="1"/>
</dbReference>
<feature type="domain" description="Amidase" evidence="2">
    <location>
        <begin position="27"/>
        <end position="444"/>
    </location>
</feature>
<dbReference type="GO" id="GO:0050567">
    <property type="term" value="F:glutaminyl-tRNA synthase (glutamine-hydrolyzing) activity"/>
    <property type="evidence" value="ECO:0007669"/>
    <property type="project" value="UniProtKB-EC"/>
</dbReference>
<dbReference type="GO" id="GO:0016740">
    <property type="term" value="F:transferase activity"/>
    <property type="evidence" value="ECO:0007669"/>
    <property type="project" value="UniProtKB-KW"/>
</dbReference>
<evidence type="ECO:0000313" key="3">
    <source>
        <dbReference type="EMBL" id="MBB5753070.1"/>
    </source>
</evidence>
<name>A0A7W9FLW2_9HYPH</name>
<organism evidence="3 4">
    <name type="scientific">Prosthecomicrobium pneumaticum</name>
    <dbReference type="NCBI Taxonomy" id="81895"/>
    <lineage>
        <taxon>Bacteria</taxon>
        <taxon>Pseudomonadati</taxon>
        <taxon>Pseudomonadota</taxon>
        <taxon>Alphaproteobacteria</taxon>
        <taxon>Hyphomicrobiales</taxon>
        <taxon>Kaistiaceae</taxon>
        <taxon>Prosthecomicrobium</taxon>
    </lineage>
</organism>
<dbReference type="PANTHER" id="PTHR11895:SF7">
    <property type="entry name" value="GLUTAMYL-TRNA(GLN) AMIDOTRANSFERASE SUBUNIT A, MITOCHONDRIAL"/>
    <property type="match status" value="1"/>
</dbReference>
<dbReference type="GO" id="GO:0050566">
    <property type="term" value="F:asparaginyl-tRNA synthase (glutamine-hydrolyzing) activity"/>
    <property type="evidence" value="ECO:0007669"/>
    <property type="project" value="UniProtKB-EC"/>
</dbReference>
<evidence type="ECO:0000259" key="2">
    <source>
        <dbReference type="Pfam" id="PF01425"/>
    </source>
</evidence>
<reference evidence="3 4" key="1">
    <citation type="submission" date="2020-08" db="EMBL/GenBank/DDBJ databases">
        <title>Genomic Encyclopedia of Type Strains, Phase IV (KMG-IV): sequencing the most valuable type-strain genomes for metagenomic binning, comparative biology and taxonomic classification.</title>
        <authorList>
            <person name="Goeker M."/>
        </authorList>
    </citation>
    <scope>NUCLEOTIDE SEQUENCE [LARGE SCALE GENOMIC DNA]</scope>
    <source>
        <strain evidence="3 4">DSM 16268</strain>
    </source>
</reference>
<dbReference type="PANTHER" id="PTHR11895">
    <property type="entry name" value="TRANSAMIDASE"/>
    <property type="match status" value="1"/>
</dbReference>
<gene>
    <name evidence="3" type="ORF">GGQ63_002136</name>
</gene>
<dbReference type="InterPro" id="IPR036928">
    <property type="entry name" value="AS_sf"/>
</dbReference>
<sequence>MTEPPLFALSAAALAAGYRAGTFSPVDVLEAVLARRDAVDPAINAVVALDRAGARRAAGASATRWRAGEPASPLDGVPVSIKDNLFLAGLPARWGSRLYEDFVPEADEPPVARLRAAGAVLFGKTNVPEFTLEGYTRNALLGTTFNPIAPGRTPGGSTGGGAAAVAAGIGPIAIGTDGGGSLRRPAAHCGLFALKPSIGQVARDGGFPALLSDFEVVGPVGRTLDDVARAFAVLRGPDACDPRTLATLAEPPDRPMPLRIAHLPTIGDAPVDAPIRDAVETAIEGLRAAGHTVVAVAPPFDAEAAAAAWGAVAGIGLAAHLGTIPGALDRVGPNARAIAEAGARRGAGEHVAALAHAAALRAAFGRFFSDYDLLVTPTTAALAWPAETAYPPEIDGRPVGPRGHAVFTGWVNIAGLPALSVPIGTTAEAGGIGLQLVAPHGMDLWLLRVAAGLLDPRQQKGTTA</sequence>
<comment type="similarity">
    <text evidence="1">Belongs to the amidase family.</text>
</comment>
<dbReference type="InterPro" id="IPR023631">
    <property type="entry name" value="Amidase_dom"/>
</dbReference>
<protein>
    <submittedName>
        <fullName evidence="3">Aspartyl-tRNA(Asn)/glutamyl-tRNA(Gln) amidotransferase subunit A</fullName>
        <ecNumber evidence="3">6.3.5.6</ecNumber>
        <ecNumber evidence="3">6.3.5.7</ecNumber>
    </submittedName>
</protein>
<dbReference type="EC" id="6.3.5.7" evidence="3"/>
<dbReference type="Proteomes" id="UP000523821">
    <property type="component" value="Unassembled WGS sequence"/>
</dbReference>
<keyword evidence="3" id="KW-0808">Transferase</keyword>
<dbReference type="EMBL" id="JACHOO010000004">
    <property type="protein sequence ID" value="MBB5753070.1"/>
    <property type="molecule type" value="Genomic_DNA"/>
</dbReference>
<keyword evidence="4" id="KW-1185">Reference proteome</keyword>